<keyword evidence="3 6" id="KW-0731">Sigma factor</keyword>
<dbReference type="InterPro" id="IPR014327">
    <property type="entry name" value="RNA_pol_sigma70_bacteroid"/>
</dbReference>
<keyword evidence="5 6" id="KW-0804">Transcription</keyword>
<feature type="domain" description="RNA polymerase sigma-70 region 2" evidence="7">
    <location>
        <begin position="24"/>
        <end position="89"/>
    </location>
</feature>
<evidence type="ECO:0000256" key="2">
    <source>
        <dbReference type="ARBA" id="ARBA00023015"/>
    </source>
</evidence>
<dbReference type="Proteomes" id="UP001172082">
    <property type="component" value="Unassembled WGS sequence"/>
</dbReference>
<keyword evidence="4 6" id="KW-0238">DNA-binding</keyword>
<keyword evidence="2 6" id="KW-0805">Transcription regulation</keyword>
<evidence type="ECO:0000256" key="5">
    <source>
        <dbReference type="ARBA" id="ARBA00023163"/>
    </source>
</evidence>
<evidence type="ECO:0000259" key="8">
    <source>
        <dbReference type="Pfam" id="PF08281"/>
    </source>
</evidence>
<dbReference type="InterPro" id="IPR039425">
    <property type="entry name" value="RNA_pol_sigma-70-like"/>
</dbReference>
<dbReference type="InterPro" id="IPR014284">
    <property type="entry name" value="RNA_pol_sigma-70_dom"/>
</dbReference>
<dbReference type="Gene3D" id="1.10.10.10">
    <property type="entry name" value="Winged helix-like DNA-binding domain superfamily/Winged helix DNA-binding domain"/>
    <property type="match status" value="1"/>
</dbReference>
<dbReference type="InterPro" id="IPR036388">
    <property type="entry name" value="WH-like_DNA-bd_sf"/>
</dbReference>
<dbReference type="InterPro" id="IPR007627">
    <property type="entry name" value="RNA_pol_sigma70_r2"/>
</dbReference>
<comment type="similarity">
    <text evidence="1 6">Belongs to the sigma-70 factor family. ECF subfamily.</text>
</comment>
<evidence type="ECO:0000313" key="9">
    <source>
        <dbReference type="EMBL" id="MDN5200304.1"/>
    </source>
</evidence>
<dbReference type="NCBIfam" id="TIGR02985">
    <property type="entry name" value="Sig70_bacteroi1"/>
    <property type="match status" value="1"/>
</dbReference>
<protein>
    <recommendedName>
        <fullName evidence="6">RNA polymerase sigma factor</fullName>
    </recommendedName>
</protein>
<keyword evidence="10" id="KW-1185">Reference proteome</keyword>
<dbReference type="SUPFAM" id="SSF88659">
    <property type="entry name" value="Sigma3 and sigma4 domains of RNA polymerase sigma factors"/>
    <property type="match status" value="1"/>
</dbReference>
<dbReference type="EMBL" id="JAUJEA010000001">
    <property type="protein sequence ID" value="MDN5200304.1"/>
    <property type="molecule type" value="Genomic_DNA"/>
</dbReference>
<dbReference type="PANTHER" id="PTHR43133">
    <property type="entry name" value="RNA POLYMERASE ECF-TYPE SIGMA FACTO"/>
    <property type="match status" value="1"/>
</dbReference>
<dbReference type="Pfam" id="PF08281">
    <property type="entry name" value="Sigma70_r4_2"/>
    <property type="match status" value="1"/>
</dbReference>
<dbReference type="InterPro" id="IPR013324">
    <property type="entry name" value="RNA_pol_sigma_r3/r4-like"/>
</dbReference>
<dbReference type="InterPro" id="IPR013325">
    <property type="entry name" value="RNA_pol_sigma_r2"/>
</dbReference>
<evidence type="ECO:0000256" key="1">
    <source>
        <dbReference type="ARBA" id="ARBA00010641"/>
    </source>
</evidence>
<name>A0ABT8KHW2_9BACT</name>
<sequence length="193" mass="22757">MEDSYEKRLVEKLKGGCRKSFRKLFDTYHQKIYSVSRKMGLQAEDAEEVVQEVFLFIWEKRERLRSENSINAFLLIISKRLVLKKIRKNINNISLDLFLDKLKGSVDNNTEDYIIFSDLEAYSHIGLNNLPEKRKQIFMLSKQHGLSNDEIADKLKISKRTVESHLYKATKAVREHLEKEHINSDIKRRTGNE</sequence>
<dbReference type="InterPro" id="IPR000838">
    <property type="entry name" value="RNA_pol_sigma70_ECF_CS"/>
</dbReference>
<evidence type="ECO:0000259" key="7">
    <source>
        <dbReference type="Pfam" id="PF04542"/>
    </source>
</evidence>
<dbReference type="NCBIfam" id="TIGR02937">
    <property type="entry name" value="sigma70-ECF"/>
    <property type="match status" value="1"/>
</dbReference>
<dbReference type="PANTHER" id="PTHR43133:SF46">
    <property type="entry name" value="RNA POLYMERASE SIGMA-70 FACTOR ECF SUBFAMILY"/>
    <property type="match status" value="1"/>
</dbReference>
<dbReference type="Pfam" id="PF04542">
    <property type="entry name" value="Sigma70_r2"/>
    <property type="match status" value="1"/>
</dbReference>
<evidence type="ECO:0000313" key="10">
    <source>
        <dbReference type="Proteomes" id="UP001172082"/>
    </source>
</evidence>
<dbReference type="PROSITE" id="PS01063">
    <property type="entry name" value="SIGMA70_ECF"/>
    <property type="match status" value="1"/>
</dbReference>
<accession>A0ABT8KHW2</accession>
<feature type="domain" description="RNA polymerase sigma factor 70 region 4 type 2" evidence="8">
    <location>
        <begin position="127"/>
        <end position="171"/>
    </location>
</feature>
<reference evidence="9" key="1">
    <citation type="submission" date="2023-06" db="EMBL/GenBank/DDBJ databases">
        <title>Genomic of Parafulvivirga corallium.</title>
        <authorList>
            <person name="Wang G."/>
        </authorList>
    </citation>
    <scope>NUCLEOTIDE SEQUENCE</scope>
    <source>
        <strain evidence="9">BMA10</strain>
    </source>
</reference>
<evidence type="ECO:0000256" key="6">
    <source>
        <dbReference type="RuleBase" id="RU000716"/>
    </source>
</evidence>
<evidence type="ECO:0000256" key="4">
    <source>
        <dbReference type="ARBA" id="ARBA00023125"/>
    </source>
</evidence>
<organism evidence="9 10">
    <name type="scientific">Splendidivirga corallicola</name>
    <dbReference type="NCBI Taxonomy" id="3051826"/>
    <lineage>
        <taxon>Bacteria</taxon>
        <taxon>Pseudomonadati</taxon>
        <taxon>Bacteroidota</taxon>
        <taxon>Cytophagia</taxon>
        <taxon>Cytophagales</taxon>
        <taxon>Splendidivirgaceae</taxon>
        <taxon>Splendidivirga</taxon>
    </lineage>
</organism>
<dbReference type="SUPFAM" id="SSF88946">
    <property type="entry name" value="Sigma2 domain of RNA polymerase sigma factors"/>
    <property type="match status" value="1"/>
</dbReference>
<dbReference type="Gene3D" id="1.10.1740.10">
    <property type="match status" value="1"/>
</dbReference>
<dbReference type="RefSeq" id="WP_346750329.1">
    <property type="nucleotide sequence ID" value="NZ_JAUJEA010000001.1"/>
</dbReference>
<comment type="caution">
    <text evidence="9">The sequence shown here is derived from an EMBL/GenBank/DDBJ whole genome shotgun (WGS) entry which is preliminary data.</text>
</comment>
<dbReference type="InterPro" id="IPR013249">
    <property type="entry name" value="RNA_pol_sigma70_r4_t2"/>
</dbReference>
<gene>
    <name evidence="9" type="ORF">QQ008_03005</name>
</gene>
<proteinExistence type="inferred from homology"/>
<evidence type="ECO:0000256" key="3">
    <source>
        <dbReference type="ARBA" id="ARBA00023082"/>
    </source>
</evidence>